<reference evidence="3" key="1">
    <citation type="journal article" date="2019" name="Int. J. Syst. Evol. Microbiol.">
        <title>The Global Catalogue of Microorganisms (GCM) 10K type strain sequencing project: providing services to taxonomists for standard genome sequencing and annotation.</title>
        <authorList>
            <consortium name="The Broad Institute Genomics Platform"/>
            <consortium name="The Broad Institute Genome Sequencing Center for Infectious Disease"/>
            <person name="Wu L."/>
            <person name="Ma J."/>
        </authorList>
    </citation>
    <scope>NUCLEOTIDE SEQUENCE [LARGE SCALE GENOMIC DNA]</scope>
    <source>
        <strain evidence="3">JCM 16373</strain>
    </source>
</reference>
<keyword evidence="1" id="KW-0732">Signal</keyword>
<dbReference type="EMBL" id="BAAARJ010000031">
    <property type="protein sequence ID" value="GAA2637958.1"/>
    <property type="molecule type" value="Genomic_DNA"/>
</dbReference>
<feature type="signal peptide" evidence="1">
    <location>
        <begin position="1"/>
        <end position="26"/>
    </location>
</feature>
<feature type="chain" id="PRO_5047161406" evidence="1">
    <location>
        <begin position="27"/>
        <end position="101"/>
    </location>
</feature>
<dbReference type="Proteomes" id="UP001501447">
    <property type="component" value="Unassembled WGS sequence"/>
</dbReference>
<protein>
    <submittedName>
        <fullName evidence="2">Uncharacterized protein</fullName>
    </submittedName>
</protein>
<accession>A0ABP6DAF8</accession>
<dbReference type="RefSeq" id="WP_344570521.1">
    <property type="nucleotide sequence ID" value="NZ_BAAARJ010000031.1"/>
</dbReference>
<comment type="caution">
    <text evidence="2">The sequence shown here is derived from an EMBL/GenBank/DDBJ whole genome shotgun (WGS) entry which is preliminary data.</text>
</comment>
<gene>
    <name evidence="2" type="ORF">GCM10009863_63410</name>
</gene>
<evidence type="ECO:0000313" key="2">
    <source>
        <dbReference type="EMBL" id="GAA2637958.1"/>
    </source>
</evidence>
<proteinExistence type="predicted"/>
<evidence type="ECO:0000313" key="3">
    <source>
        <dbReference type="Proteomes" id="UP001501447"/>
    </source>
</evidence>
<evidence type="ECO:0000256" key="1">
    <source>
        <dbReference type="SAM" id="SignalP"/>
    </source>
</evidence>
<name>A0ABP6DAF8_9ACTN</name>
<keyword evidence="3" id="KW-1185">Reference proteome</keyword>
<organism evidence="2 3">
    <name type="scientific">Streptomyces axinellae</name>
    <dbReference type="NCBI Taxonomy" id="552788"/>
    <lineage>
        <taxon>Bacteria</taxon>
        <taxon>Bacillati</taxon>
        <taxon>Actinomycetota</taxon>
        <taxon>Actinomycetes</taxon>
        <taxon>Kitasatosporales</taxon>
        <taxon>Streptomycetaceae</taxon>
        <taxon>Streptomyces</taxon>
    </lineage>
</organism>
<sequence length="101" mass="11123">MRIRTATAAAVLATAALFGSAGSAFASGGGDHYYSETNKRTNNVNWQQRVNDFSDAVLARHISTSDNDSYHSQDWTNTRIDGNFVNSFSGKFEMGDFEMED</sequence>